<accession>A0ABR5F4X8</accession>
<comment type="caution">
    <text evidence="1">The sequence shown here is derived from an EMBL/GenBank/DDBJ whole genome shotgun (WGS) entry which is preliminary data.</text>
</comment>
<proteinExistence type="predicted"/>
<keyword evidence="2" id="KW-1185">Reference proteome</keyword>
<evidence type="ECO:0000313" key="2">
    <source>
        <dbReference type="Proteomes" id="UP000035425"/>
    </source>
</evidence>
<protein>
    <submittedName>
        <fullName evidence="1">Uncharacterized protein</fullName>
    </submittedName>
</protein>
<dbReference type="EMBL" id="JWIO01000011">
    <property type="protein sequence ID" value="KLL11796.1"/>
    <property type="molecule type" value="Genomic_DNA"/>
</dbReference>
<gene>
    <name evidence="1" type="ORF">FrCorBMG51_09005</name>
</gene>
<sequence>MTAGRPDEKAVLPGRLPGRDAILPGWTAPGSLSRVDRIGVGSGEHPDRAGFTTSVADGFLV</sequence>
<evidence type="ECO:0000313" key="1">
    <source>
        <dbReference type="EMBL" id="KLL11796.1"/>
    </source>
</evidence>
<dbReference type="Proteomes" id="UP000035425">
    <property type="component" value="Unassembled WGS sequence"/>
</dbReference>
<reference evidence="1 2" key="1">
    <citation type="submission" date="2014-12" db="EMBL/GenBank/DDBJ databases">
        <title>Frankia sp. BMG5.1 draft genome.</title>
        <authorList>
            <person name="Gtari M."/>
            <person name="Ghodhbane-Gtari F."/>
            <person name="Nouioui I."/>
            <person name="Ktari A."/>
            <person name="Hezbri K."/>
            <person name="Mimouni W."/>
            <person name="Sbissi I."/>
            <person name="Ayari A."/>
            <person name="Yamanaka T."/>
            <person name="Normand P."/>
            <person name="Tisa L.S."/>
            <person name="Boudabous A."/>
        </authorList>
    </citation>
    <scope>NUCLEOTIDE SEQUENCE [LARGE SCALE GENOMIC DNA]</scope>
    <source>
        <strain evidence="1 2">BMG5.1</strain>
    </source>
</reference>
<organism evidence="1 2">
    <name type="scientific">Protofrankia coriariae</name>
    <dbReference type="NCBI Taxonomy" id="1562887"/>
    <lineage>
        <taxon>Bacteria</taxon>
        <taxon>Bacillati</taxon>
        <taxon>Actinomycetota</taxon>
        <taxon>Actinomycetes</taxon>
        <taxon>Frankiales</taxon>
        <taxon>Frankiaceae</taxon>
        <taxon>Protofrankia</taxon>
    </lineage>
</organism>
<name>A0ABR5F4X8_9ACTN</name>